<dbReference type="Gene3D" id="3.20.20.80">
    <property type="entry name" value="Glycosidases"/>
    <property type="match status" value="1"/>
</dbReference>
<dbReference type="EC" id="3.2.1.89" evidence="4"/>
<dbReference type="RefSeq" id="WP_205142798.1">
    <property type="nucleotide sequence ID" value="NZ_JAFBDN010000001.1"/>
</dbReference>
<dbReference type="EMBL" id="JAGMVS010000062">
    <property type="protein sequence ID" value="MCM2437342.1"/>
    <property type="molecule type" value="Genomic_DNA"/>
</dbReference>
<name>A0ABT0VHM5_9LACO</name>
<proteinExistence type="inferred from homology"/>
<accession>A0ABT0VHM5</accession>
<comment type="similarity">
    <text evidence="1 4">Belongs to the glycosyl hydrolase 53 family.</text>
</comment>
<keyword evidence="2 4" id="KW-0378">Hydrolase</keyword>
<gene>
    <name evidence="5" type="ORF">KAK10_05395</name>
</gene>
<dbReference type="Proteomes" id="UP001057481">
    <property type="component" value="Unassembled WGS sequence"/>
</dbReference>
<comment type="catalytic activity">
    <reaction evidence="4">
        <text>The enzyme specifically hydrolyzes (1-&gt;4)-beta-D-galactosidic linkages in type I arabinogalactans.</text>
        <dbReference type="EC" id="3.2.1.89"/>
    </reaction>
</comment>
<evidence type="ECO:0000256" key="3">
    <source>
        <dbReference type="ARBA" id="ARBA00023295"/>
    </source>
</evidence>
<organism evidence="5 6">
    <name type="scientific">Periweissella beninensis</name>
    <dbReference type="NCBI Taxonomy" id="504936"/>
    <lineage>
        <taxon>Bacteria</taxon>
        <taxon>Bacillati</taxon>
        <taxon>Bacillota</taxon>
        <taxon>Bacilli</taxon>
        <taxon>Lactobacillales</taxon>
        <taxon>Lactobacillaceae</taxon>
        <taxon>Periweissella</taxon>
    </lineage>
</organism>
<sequence>MALRWGWCKSVTNLRAIQNLAAKYGKLFAVLETAWTATNYDSDGTDNNISDFNNVTGLYDVSPQGQVDALSAE</sequence>
<protein>
    <recommendedName>
        <fullName evidence="4">Arabinogalactan endo-beta-1,4-galactanase</fullName>
        <ecNumber evidence="4">3.2.1.89</ecNumber>
    </recommendedName>
</protein>
<evidence type="ECO:0000256" key="1">
    <source>
        <dbReference type="ARBA" id="ARBA00010687"/>
    </source>
</evidence>
<keyword evidence="6" id="KW-1185">Reference proteome</keyword>
<dbReference type="Pfam" id="PF07745">
    <property type="entry name" value="Glyco_hydro_53"/>
    <property type="match status" value="1"/>
</dbReference>
<dbReference type="SUPFAM" id="SSF51445">
    <property type="entry name" value="(Trans)glycosidases"/>
    <property type="match status" value="1"/>
</dbReference>
<evidence type="ECO:0000256" key="2">
    <source>
        <dbReference type="ARBA" id="ARBA00022801"/>
    </source>
</evidence>
<reference evidence="5" key="1">
    <citation type="submission" date="2021-04" db="EMBL/GenBank/DDBJ databases">
        <title>Taxonomic assessment of Weissella genus.</title>
        <authorList>
            <person name="Fanelli F."/>
            <person name="Chieffi D."/>
            <person name="Dell'Aquila A."/>
            <person name="Gyu-Sung C."/>
            <person name="Franz C.M.A.P."/>
            <person name="Fusco V."/>
        </authorList>
    </citation>
    <scope>NUCLEOTIDE SEQUENCE</scope>
    <source>
        <strain evidence="5">LMG 25373</strain>
    </source>
</reference>
<dbReference type="InterPro" id="IPR011683">
    <property type="entry name" value="Glyco_hydro_53"/>
</dbReference>
<comment type="caution">
    <text evidence="5">The sequence shown here is derived from an EMBL/GenBank/DDBJ whole genome shotgun (WGS) entry which is preliminary data.</text>
</comment>
<evidence type="ECO:0000313" key="6">
    <source>
        <dbReference type="Proteomes" id="UP001057481"/>
    </source>
</evidence>
<evidence type="ECO:0000313" key="5">
    <source>
        <dbReference type="EMBL" id="MCM2437342.1"/>
    </source>
</evidence>
<evidence type="ECO:0000256" key="4">
    <source>
        <dbReference type="RuleBase" id="RU361192"/>
    </source>
</evidence>
<dbReference type="InterPro" id="IPR017853">
    <property type="entry name" value="GH"/>
</dbReference>
<keyword evidence="3 4" id="KW-0326">Glycosidase</keyword>
<dbReference type="GO" id="GO:0016787">
    <property type="term" value="F:hydrolase activity"/>
    <property type="evidence" value="ECO:0007669"/>
    <property type="project" value="UniProtKB-KW"/>
</dbReference>